<dbReference type="InterPro" id="IPR002734">
    <property type="entry name" value="RibDG_C"/>
</dbReference>
<organism evidence="3 4">
    <name type="scientific">Deinococcus metalli</name>
    <dbReference type="NCBI Taxonomy" id="1141878"/>
    <lineage>
        <taxon>Bacteria</taxon>
        <taxon>Thermotogati</taxon>
        <taxon>Deinococcota</taxon>
        <taxon>Deinococci</taxon>
        <taxon>Deinococcales</taxon>
        <taxon>Deinococcaceae</taxon>
        <taxon>Deinococcus</taxon>
    </lineage>
</organism>
<dbReference type="EMBL" id="BNAJ01000005">
    <property type="protein sequence ID" value="GHF46962.1"/>
    <property type="molecule type" value="Genomic_DNA"/>
</dbReference>
<dbReference type="InterPro" id="IPR024072">
    <property type="entry name" value="DHFR-like_dom_sf"/>
</dbReference>
<reference evidence="2" key="1">
    <citation type="journal article" date="2014" name="Int. J. Syst. Evol. Microbiol.">
        <title>Complete genome of a new Firmicutes species belonging to the dominant human colonic microbiota ('Ruminococcus bicirculans') reveals two chromosomes and a selective capacity to utilize plant glucans.</title>
        <authorList>
            <consortium name="NISC Comparative Sequencing Program"/>
            <person name="Wegmann U."/>
            <person name="Louis P."/>
            <person name="Goesmann A."/>
            <person name="Henrissat B."/>
            <person name="Duncan S.H."/>
            <person name="Flint H.J."/>
        </authorList>
    </citation>
    <scope>NUCLEOTIDE SEQUENCE</scope>
    <source>
        <strain evidence="2">CGMCC 1.18437</strain>
    </source>
</reference>
<dbReference type="GO" id="GO:0008703">
    <property type="term" value="F:5-amino-6-(5-phosphoribosylamino)uracil reductase activity"/>
    <property type="evidence" value="ECO:0007669"/>
    <property type="project" value="InterPro"/>
</dbReference>
<evidence type="ECO:0000313" key="2">
    <source>
        <dbReference type="EMBL" id="GHF46962.1"/>
    </source>
</evidence>
<dbReference type="AlphaFoldDB" id="A0A7W8NSC3"/>
<gene>
    <name evidence="2" type="ORF">GCM10017781_24300</name>
    <name evidence="3" type="ORF">HNQ07_002466</name>
</gene>
<reference evidence="3 4" key="3">
    <citation type="submission" date="2020-08" db="EMBL/GenBank/DDBJ databases">
        <title>Genomic Encyclopedia of Type Strains, Phase IV (KMG-IV): sequencing the most valuable type-strain genomes for metagenomic binning, comparative biology and taxonomic classification.</title>
        <authorList>
            <person name="Goeker M."/>
        </authorList>
    </citation>
    <scope>NUCLEOTIDE SEQUENCE [LARGE SCALE GENOMIC DNA]</scope>
    <source>
        <strain evidence="3 4">DSM 27521</strain>
    </source>
</reference>
<accession>A0A7W8NSC3</accession>
<dbReference type="Proteomes" id="UP000539473">
    <property type="component" value="Unassembled WGS sequence"/>
</dbReference>
<feature type="domain" description="Bacterial bifunctional deaminase-reductase C-terminal" evidence="1">
    <location>
        <begin position="3"/>
        <end position="172"/>
    </location>
</feature>
<reference evidence="5" key="2">
    <citation type="journal article" date="2019" name="Int. J. Syst. Evol. Microbiol.">
        <title>The Global Catalogue of Microorganisms (GCM) 10K type strain sequencing project: providing services to taxonomists for standard genome sequencing and annotation.</title>
        <authorList>
            <consortium name="The Broad Institute Genomics Platform"/>
            <consortium name="The Broad Institute Genome Sequencing Center for Infectious Disease"/>
            <person name="Wu L."/>
            <person name="Ma J."/>
        </authorList>
    </citation>
    <scope>NUCLEOTIDE SEQUENCE [LARGE SCALE GENOMIC DNA]</scope>
    <source>
        <strain evidence="5">CGMCC 1.18437</strain>
    </source>
</reference>
<protein>
    <submittedName>
        <fullName evidence="3">Dihydrofolate reductase</fullName>
    </submittedName>
    <submittedName>
        <fullName evidence="2">Pyrimidine reductase</fullName>
    </submittedName>
</protein>
<dbReference type="Proteomes" id="UP000619376">
    <property type="component" value="Unassembled WGS sequence"/>
</dbReference>
<proteinExistence type="predicted"/>
<dbReference type="GO" id="GO:0009231">
    <property type="term" value="P:riboflavin biosynthetic process"/>
    <property type="evidence" value="ECO:0007669"/>
    <property type="project" value="InterPro"/>
</dbReference>
<dbReference type="PANTHER" id="PTHR38011">
    <property type="entry name" value="DIHYDROFOLATE REDUCTASE FAMILY PROTEIN (AFU_ORTHOLOGUE AFUA_8G06820)"/>
    <property type="match status" value="1"/>
</dbReference>
<dbReference type="RefSeq" id="WP_184112123.1">
    <property type="nucleotide sequence ID" value="NZ_BNAJ01000005.1"/>
</dbReference>
<sequence length="180" mass="19379">MAKLVISEFLSLDGVMDEPSWTAPYWNDDIAAFKAAEMQAARALLQGRVTYEGMAAAWPARAGDPGADLMNSLPKYVVSTTLTDATWNNSTIIRDNVVEEIRAVKERYDGDVLVYGSGGLAQTLLDAGLVDGLNLLVYPLTLGSGKRFFRDGLGSVKLALREARPIGRGVVLLQYGPADA</sequence>
<evidence type="ECO:0000259" key="1">
    <source>
        <dbReference type="Pfam" id="PF01872"/>
    </source>
</evidence>
<evidence type="ECO:0000313" key="5">
    <source>
        <dbReference type="Proteomes" id="UP000619376"/>
    </source>
</evidence>
<evidence type="ECO:0000313" key="4">
    <source>
        <dbReference type="Proteomes" id="UP000539473"/>
    </source>
</evidence>
<comment type="caution">
    <text evidence="3">The sequence shown here is derived from an EMBL/GenBank/DDBJ whole genome shotgun (WGS) entry which is preliminary data.</text>
</comment>
<dbReference type="EMBL" id="JACHFK010000005">
    <property type="protein sequence ID" value="MBB5377002.1"/>
    <property type="molecule type" value="Genomic_DNA"/>
</dbReference>
<reference evidence="2" key="4">
    <citation type="submission" date="2024-05" db="EMBL/GenBank/DDBJ databases">
        <authorList>
            <person name="Sun Q."/>
            <person name="Zhou Y."/>
        </authorList>
    </citation>
    <scope>NUCLEOTIDE SEQUENCE</scope>
    <source>
        <strain evidence="2">CGMCC 1.18437</strain>
    </source>
</reference>
<evidence type="ECO:0000313" key="3">
    <source>
        <dbReference type="EMBL" id="MBB5377002.1"/>
    </source>
</evidence>
<dbReference type="SUPFAM" id="SSF53597">
    <property type="entry name" value="Dihydrofolate reductase-like"/>
    <property type="match status" value="1"/>
</dbReference>
<keyword evidence="5" id="KW-1185">Reference proteome</keyword>
<dbReference type="Gene3D" id="3.40.430.10">
    <property type="entry name" value="Dihydrofolate Reductase, subunit A"/>
    <property type="match status" value="1"/>
</dbReference>
<dbReference type="PANTHER" id="PTHR38011:SF11">
    <property type="entry name" value="2,5-DIAMINO-6-RIBOSYLAMINO-4(3H)-PYRIMIDINONE 5'-PHOSPHATE REDUCTASE"/>
    <property type="match status" value="1"/>
</dbReference>
<name>A0A7W8NSC3_9DEIO</name>
<dbReference type="Pfam" id="PF01872">
    <property type="entry name" value="RibD_C"/>
    <property type="match status" value="1"/>
</dbReference>
<dbReference type="InterPro" id="IPR050765">
    <property type="entry name" value="Riboflavin_Biosynth_HTPR"/>
</dbReference>